<dbReference type="PANTHER" id="PTHR30482:SF5">
    <property type="entry name" value="ABC TRANSPORTER PERMEASE PROTEIN"/>
    <property type="match status" value="1"/>
</dbReference>
<evidence type="ECO:0000256" key="5">
    <source>
        <dbReference type="ARBA" id="ARBA00023136"/>
    </source>
</evidence>
<evidence type="ECO:0000313" key="7">
    <source>
        <dbReference type="EMBL" id="CCO50104.1"/>
    </source>
</evidence>
<evidence type="ECO:0000256" key="6">
    <source>
        <dbReference type="SAM" id="Phobius"/>
    </source>
</evidence>
<dbReference type="PANTHER" id="PTHR30482">
    <property type="entry name" value="HIGH-AFFINITY BRANCHED-CHAIN AMINO ACID TRANSPORT SYSTEM PERMEASE"/>
    <property type="match status" value="1"/>
</dbReference>
<dbReference type="CDD" id="cd06581">
    <property type="entry name" value="TM_PBP1_LivM_like"/>
    <property type="match status" value="1"/>
</dbReference>
<keyword evidence="3 6" id="KW-0812">Transmembrane</keyword>
<proteinExistence type="predicted"/>
<feature type="transmembrane region" description="Helical" evidence="6">
    <location>
        <begin position="75"/>
        <end position="94"/>
    </location>
</feature>
<feature type="transmembrane region" description="Helical" evidence="6">
    <location>
        <begin position="313"/>
        <end position="331"/>
    </location>
</feature>
<name>A0AAV2VZA9_9VIBR</name>
<feature type="transmembrane region" description="Helical" evidence="6">
    <location>
        <begin position="100"/>
        <end position="122"/>
    </location>
</feature>
<dbReference type="InterPro" id="IPR043428">
    <property type="entry name" value="LivM-like"/>
</dbReference>
<dbReference type="Pfam" id="PF02653">
    <property type="entry name" value="BPD_transp_2"/>
    <property type="match status" value="1"/>
</dbReference>
<evidence type="ECO:0000256" key="4">
    <source>
        <dbReference type="ARBA" id="ARBA00022989"/>
    </source>
</evidence>
<evidence type="ECO:0000313" key="8">
    <source>
        <dbReference type="Proteomes" id="UP000018211"/>
    </source>
</evidence>
<dbReference type="AlphaFoldDB" id="A0AAV2VZA9"/>
<dbReference type="RefSeq" id="WP_022614002.1">
    <property type="nucleotide sequence ID" value="NZ_LK391965.1"/>
</dbReference>
<evidence type="ECO:0000256" key="1">
    <source>
        <dbReference type="ARBA" id="ARBA00004429"/>
    </source>
</evidence>
<dbReference type="EMBL" id="CAOF01000194">
    <property type="protein sequence ID" value="CCO50104.1"/>
    <property type="molecule type" value="Genomic_DNA"/>
</dbReference>
<feature type="transmembrane region" description="Helical" evidence="6">
    <location>
        <begin position="231"/>
        <end position="252"/>
    </location>
</feature>
<evidence type="ECO:0000256" key="2">
    <source>
        <dbReference type="ARBA" id="ARBA00022475"/>
    </source>
</evidence>
<feature type="transmembrane region" description="Helical" evidence="6">
    <location>
        <begin position="182"/>
        <end position="200"/>
    </location>
</feature>
<reference evidence="7 8" key="1">
    <citation type="journal article" date="2013" name="ISME J.">
        <title>Comparative genomics of pathogenic lineages of Vibrio nigripulchritudo identifies virulence-associated traits.</title>
        <authorList>
            <person name="Goudenege D."/>
            <person name="Labreuche Y."/>
            <person name="Krin E."/>
            <person name="Ansquer D."/>
            <person name="Mangenot S."/>
            <person name="Calteau A."/>
            <person name="Medigue C."/>
            <person name="Mazel D."/>
            <person name="Polz M.F."/>
            <person name="Le Roux F."/>
        </authorList>
    </citation>
    <scope>NUCLEOTIDE SEQUENCE [LARGE SCALE GENOMIC DNA]</scope>
    <source>
        <strain evidence="7 8">SOn1</strain>
    </source>
</reference>
<keyword evidence="5 6" id="KW-0472">Membrane</keyword>
<organism evidence="7 8">
    <name type="scientific">Vibrio nigripulchritudo SOn1</name>
    <dbReference type="NCBI Taxonomy" id="1238450"/>
    <lineage>
        <taxon>Bacteria</taxon>
        <taxon>Pseudomonadati</taxon>
        <taxon>Pseudomonadota</taxon>
        <taxon>Gammaproteobacteria</taxon>
        <taxon>Vibrionales</taxon>
        <taxon>Vibrionaceae</taxon>
        <taxon>Vibrio</taxon>
    </lineage>
</organism>
<dbReference type="Proteomes" id="UP000018211">
    <property type="component" value="Unassembled WGS sequence"/>
</dbReference>
<comment type="subcellular location">
    <subcellularLocation>
        <location evidence="1">Cell inner membrane</location>
        <topology evidence="1">Multi-pass membrane protein</topology>
    </subcellularLocation>
</comment>
<comment type="caution">
    <text evidence="7">The sequence shown here is derived from an EMBL/GenBank/DDBJ whole genome shotgun (WGS) entry which is preliminary data.</text>
</comment>
<feature type="transmembrane region" description="Helical" evidence="6">
    <location>
        <begin position="27"/>
        <end position="43"/>
    </location>
</feature>
<gene>
    <name evidence="7" type="ORF">VIBNISOn1_970128</name>
</gene>
<protein>
    <submittedName>
        <fullName evidence="7">ABC-type branched-chain amino acid transport system, permease component</fullName>
    </submittedName>
</protein>
<evidence type="ECO:0000256" key="3">
    <source>
        <dbReference type="ARBA" id="ARBA00022692"/>
    </source>
</evidence>
<dbReference type="GO" id="GO:0005886">
    <property type="term" value="C:plasma membrane"/>
    <property type="evidence" value="ECO:0007669"/>
    <property type="project" value="UniProtKB-SubCell"/>
</dbReference>
<keyword evidence="2" id="KW-1003">Cell membrane</keyword>
<feature type="transmembrane region" description="Helical" evidence="6">
    <location>
        <begin position="49"/>
        <end position="68"/>
    </location>
</feature>
<accession>A0AAV2VZA9</accession>
<keyword evidence="4 6" id="KW-1133">Transmembrane helix</keyword>
<dbReference type="GO" id="GO:0015658">
    <property type="term" value="F:branched-chain amino acid transmembrane transporter activity"/>
    <property type="evidence" value="ECO:0007669"/>
    <property type="project" value="InterPro"/>
</dbReference>
<feature type="transmembrane region" description="Helical" evidence="6">
    <location>
        <begin position="129"/>
        <end position="154"/>
    </location>
</feature>
<sequence>MSSMDAHVQVANKCLPSNTFKRPQKRLSLILVIGLAVLFPAVMSEYWVSAVLLPVLILALAGIGLNLLTGYTGQVSLGAGGFMAVGAYATYAFAVHGNILFLPLTILLGGVVAAIVGFLFGLPSSRLKGFYVMVTSLTLQFFIEWLFTQVAWFYNYGAVPTISLPPMELFGLDINDSSTVRYYFSILVIFGLTWVACNLVKSPIGRNWMSIRDMDTAAGVIGINARKYKTLAFAVSGFYLGIAGALWAFIFLGTASTLSFQIERSFQILFIIIIGGMSSIRGCYIGAAFIFLLPISIDYFVKTFLGGSIDPGILSNLNKVIFGVLIIWFLIKEPEGITRMVSNLSARIRNWPLRI</sequence>
<dbReference type="InterPro" id="IPR001851">
    <property type="entry name" value="ABC_transp_permease"/>
</dbReference>